<sequence length="115" mass="13561">MIMKTENIDGLTLFEINLLIQQGGRFIMFPNLMTNVKSSTIYFVRPEEKIFKYVIKHFLKSLLKSWRTFPLRPFYVSKSLFYLAIGGNNNTYNILADLKQMNPVHNPNLYCLEYV</sequence>
<dbReference type="AlphaFoldDB" id="A0A0D0EK07"/>
<name>A0A0D0EK07_9FLAO</name>
<proteinExistence type="predicted"/>
<reference evidence="1 2" key="1">
    <citation type="submission" date="2015-01" db="EMBL/GenBank/DDBJ databases">
        <title>Genome of Flavobacterium hibernum DSM 12611.</title>
        <authorList>
            <person name="Stropko S.J."/>
            <person name="Pipes S.E."/>
            <person name="Newman J.D."/>
        </authorList>
    </citation>
    <scope>NUCLEOTIDE SEQUENCE [LARGE SCALE GENOMIC DNA]</scope>
    <source>
        <strain evidence="1 2">DSM 12611</strain>
    </source>
</reference>
<gene>
    <name evidence="1" type="ORF">IW18_17935</name>
</gene>
<evidence type="ECO:0000313" key="1">
    <source>
        <dbReference type="EMBL" id="KIO51520.1"/>
    </source>
</evidence>
<dbReference type="Proteomes" id="UP000032061">
    <property type="component" value="Unassembled WGS sequence"/>
</dbReference>
<protein>
    <submittedName>
        <fullName evidence="1">Uncharacterized protein</fullName>
    </submittedName>
</protein>
<comment type="caution">
    <text evidence="1">The sequence shown here is derived from an EMBL/GenBank/DDBJ whole genome shotgun (WGS) entry which is preliminary data.</text>
</comment>
<dbReference type="STRING" id="37752.IW18_17935"/>
<organism evidence="1 2">
    <name type="scientific">Flavobacterium hibernum</name>
    <dbReference type="NCBI Taxonomy" id="37752"/>
    <lineage>
        <taxon>Bacteria</taxon>
        <taxon>Pseudomonadati</taxon>
        <taxon>Bacteroidota</taxon>
        <taxon>Flavobacteriia</taxon>
        <taxon>Flavobacteriales</taxon>
        <taxon>Flavobacteriaceae</taxon>
        <taxon>Flavobacterium</taxon>
    </lineage>
</organism>
<accession>A0A0D0EK07</accession>
<evidence type="ECO:0000313" key="2">
    <source>
        <dbReference type="Proteomes" id="UP000032061"/>
    </source>
</evidence>
<dbReference type="EMBL" id="JPRK01000015">
    <property type="protein sequence ID" value="KIO51520.1"/>
    <property type="molecule type" value="Genomic_DNA"/>
</dbReference>